<reference evidence="2 3" key="1">
    <citation type="submission" date="2020-02" db="EMBL/GenBank/DDBJ databases">
        <title>Rhodobacter translucens sp. nov., a novel bacterium isolated from activated sludge.</title>
        <authorList>
            <person name="Liu J."/>
        </authorList>
    </citation>
    <scope>NUCLEOTIDE SEQUENCE [LARGE SCALE GENOMIC DNA]</scope>
    <source>
        <strain evidence="2 3">HX-7-19</strain>
    </source>
</reference>
<dbReference type="EMBL" id="JAALFE010000016">
    <property type="protein sequence ID" value="NGQ92376.1"/>
    <property type="molecule type" value="Genomic_DNA"/>
</dbReference>
<gene>
    <name evidence="2" type="ORF">G5V65_15875</name>
</gene>
<evidence type="ECO:0000313" key="2">
    <source>
        <dbReference type="EMBL" id="NGQ92376.1"/>
    </source>
</evidence>
<dbReference type="RefSeq" id="WP_165051954.1">
    <property type="nucleotide sequence ID" value="NZ_JAALFE010000016.1"/>
</dbReference>
<name>A0A6M1U0C6_9RHOB</name>
<dbReference type="AlphaFoldDB" id="A0A6M1U0C6"/>
<organism evidence="2 3">
    <name type="scientific">Paragemmobacter kunshanensis</name>
    <dbReference type="NCBI Taxonomy" id="2583234"/>
    <lineage>
        <taxon>Bacteria</taxon>
        <taxon>Pseudomonadati</taxon>
        <taxon>Pseudomonadota</taxon>
        <taxon>Alphaproteobacteria</taxon>
        <taxon>Rhodobacterales</taxon>
        <taxon>Paracoccaceae</taxon>
        <taxon>Paragemmobacter</taxon>
    </lineage>
</organism>
<evidence type="ECO:0000313" key="3">
    <source>
        <dbReference type="Proteomes" id="UP000474758"/>
    </source>
</evidence>
<keyword evidence="3" id="KW-1185">Reference proteome</keyword>
<protein>
    <submittedName>
        <fullName evidence="2">Uncharacterized protein</fullName>
    </submittedName>
</protein>
<feature type="region of interest" description="Disordered" evidence="1">
    <location>
        <begin position="43"/>
        <end position="63"/>
    </location>
</feature>
<dbReference type="Proteomes" id="UP000474758">
    <property type="component" value="Unassembled WGS sequence"/>
</dbReference>
<evidence type="ECO:0000256" key="1">
    <source>
        <dbReference type="SAM" id="MobiDB-lite"/>
    </source>
</evidence>
<comment type="caution">
    <text evidence="2">The sequence shown here is derived from an EMBL/GenBank/DDBJ whole genome shotgun (WGS) entry which is preliminary data.</text>
</comment>
<accession>A0A6M1U0C6</accession>
<sequence length="63" mass="7063">MQLGLALLEKLGLFAHKSAHVDPHFDLRLQRIGAREMLRERQAGAIPVTGENSLRNPPEHRAV</sequence>
<proteinExistence type="predicted"/>